<dbReference type="Gene3D" id="2.60.120.10">
    <property type="entry name" value="Jelly Rolls"/>
    <property type="match status" value="1"/>
</dbReference>
<organism evidence="5 6">
    <name type="scientific">Ruminococcus hominis</name>
    <dbReference type="NCBI Taxonomy" id="2763065"/>
    <lineage>
        <taxon>Bacteria</taxon>
        <taxon>Bacillati</taxon>
        <taxon>Bacillota</taxon>
        <taxon>Clostridia</taxon>
        <taxon>Eubacteriales</taxon>
        <taxon>Oscillospiraceae</taxon>
        <taxon>Ruminococcus</taxon>
    </lineage>
</organism>
<dbReference type="InterPro" id="IPR009057">
    <property type="entry name" value="Homeodomain-like_sf"/>
</dbReference>
<dbReference type="Proteomes" id="UP000631576">
    <property type="component" value="Unassembled WGS sequence"/>
</dbReference>
<dbReference type="EMBL" id="JACOPE010000001">
    <property type="protein sequence ID" value="MBC5682070.1"/>
    <property type="molecule type" value="Genomic_DNA"/>
</dbReference>
<gene>
    <name evidence="5" type="ORF">H8S40_00430</name>
</gene>
<accession>A0ABR7G3Q3</accession>
<sequence length="375" mass="42701">MNNSNSDTQKQHFTPITIDALEDALHWYSPFENMLRSYYLEHHRFMPIAEFPEELLQPFSIPPIDLRSLTGASDVTLSPTNTFQTAETFLEPQYFSPGYDIYIQKQPRYSCSPTQDHQYYEICYQYSGTSIQTLSVDDTCETIRLKPGDFIFIPVAQKHSITIDSDSILLNIGVRASTFTQAFSHNIPDGSILGDFFSSLLTPDGDSIRYLVFHTNGNAMILQQIQQLSLTYCTNTLYSQQILNLQLSILFMNLLQDYSYNTKIANTSGSITEKLPAIMQYIEQNYTTSSAQRIAQHFGYSPDYLNQLFKKTTSHTIGETLLNLKMQKAASLLTSTNLSVSSIAEYLGYQDTTNLIRSFKKYYGSTPAQYRKALH</sequence>
<keyword evidence="1" id="KW-0805">Transcription regulation</keyword>
<protein>
    <submittedName>
        <fullName evidence="5">AraC family transcriptional regulator</fullName>
    </submittedName>
</protein>
<dbReference type="Gene3D" id="1.10.10.60">
    <property type="entry name" value="Homeodomain-like"/>
    <property type="match status" value="2"/>
</dbReference>
<dbReference type="SUPFAM" id="SSF46689">
    <property type="entry name" value="Homeodomain-like"/>
    <property type="match status" value="1"/>
</dbReference>
<comment type="caution">
    <text evidence="5">The sequence shown here is derived from an EMBL/GenBank/DDBJ whole genome shotgun (WGS) entry which is preliminary data.</text>
</comment>
<dbReference type="PROSITE" id="PS00041">
    <property type="entry name" value="HTH_ARAC_FAMILY_1"/>
    <property type="match status" value="1"/>
</dbReference>
<dbReference type="InterPro" id="IPR011051">
    <property type="entry name" value="RmlC_Cupin_sf"/>
</dbReference>
<name>A0ABR7G3Q3_9FIRM</name>
<dbReference type="SMART" id="SM00342">
    <property type="entry name" value="HTH_ARAC"/>
    <property type="match status" value="1"/>
</dbReference>
<dbReference type="InterPro" id="IPR018062">
    <property type="entry name" value="HTH_AraC-typ_CS"/>
</dbReference>
<dbReference type="InterPro" id="IPR014710">
    <property type="entry name" value="RmlC-like_jellyroll"/>
</dbReference>
<evidence type="ECO:0000256" key="3">
    <source>
        <dbReference type="ARBA" id="ARBA00023163"/>
    </source>
</evidence>
<dbReference type="RefSeq" id="WP_186864284.1">
    <property type="nucleotide sequence ID" value="NZ_JACOPE010000001.1"/>
</dbReference>
<keyword evidence="6" id="KW-1185">Reference proteome</keyword>
<dbReference type="PROSITE" id="PS01124">
    <property type="entry name" value="HTH_ARAC_FAMILY_2"/>
    <property type="match status" value="1"/>
</dbReference>
<evidence type="ECO:0000256" key="1">
    <source>
        <dbReference type="ARBA" id="ARBA00023015"/>
    </source>
</evidence>
<dbReference type="PANTHER" id="PTHR43280">
    <property type="entry name" value="ARAC-FAMILY TRANSCRIPTIONAL REGULATOR"/>
    <property type="match status" value="1"/>
</dbReference>
<dbReference type="Pfam" id="PF12833">
    <property type="entry name" value="HTH_18"/>
    <property type="match status" value="1"/>
</dbReference>
<dbReference type="InterPro" id="IPR018060">
    <property type="entry name" value="HTH_AraC"/>
</dbReference>
<dbReference type="InterPro" id="IPR003313">
    <property type="entry name" value="AraC-bd"/>
</dbReference>
<evidence type="ECO:0000313" key="6">
    <source>
        <dbReference type="Proteomes" id="UP000631576"/>
    </source>
</evidence>
<reference evidence="5 6" key="1">
    <citation type="submission" date="2020-08" db="EMBL/GenBank/DDBJ databases">
        <title>Genome public.</title>
        <authorList>
            <person name="Liu C."/>
            <person name="Sun Q."/>
        </authorList>
    </citation>
    <scope>NUCLEOTIDE SEQUENCE [LARGE SCALE GENOMIC DNA]</scope>
    <source>
        <strain evidence="5 6">NSJ-13</strain>
    </source>
</reference>
<dbReference type="PANTHER" id="PTHR43280:SF2">
    <property type="entry name" value="HTH-TYPE TRANSCRIPTIONAL REGULATOR EXSA"/>
    <property type="match status" value="1"/>
</dbReference>
<evidence type="ECO:0000313" key="5">
    <source>
        <dbReference type="EMBL" id="MBC5682070.1"/>
    </source>
</evidence>
<proteinExistence type="predicted"/>
<dbReference type="Pfam" id="PF02311">
    <property type="entry name" value="AraC_binding"/>
    <property type="match status" value="1"/>
</dbReference>
<feature type="domain" description="HTH araC/xylS-type" evidence="4">
    <location>
        <begin position="276"/>
        <end position="373"/>
    </location>
</feature>
<evidence type="ECO:0000256" key="2">
    <source>
        <dbReference type="ARBA" id="ARBA00023125"/>
    </source>
</evidence>
<keyword evidence="2" id="KW-0238">DNA-binding</keyword>
<keyword evidence="3" id="KW-0804">Transcription</keyword>
<evidence type="ECO:0000259" key="4">
    <source>
        <dbReference type="PROSITE" id="PS01124"/>
    </source>
</evidence>
<dbReference type="SUPFAM" id="SSF51182">
    <property type="entry name" value="RmlC-like cupins"/>
    <property type="match status" value="1"/>
</dbReference>